<dbReference type="AlphaFoldDB" id="A0A7R7IC61"/>
<accession>A0A7R7IC61</accession>
<dbReference type="EMBL" id="AP024169">
    <property type="protein sequence ID" value="BCN29526.1"/>
    <property type="molecule type" value="Genomic_DNA"/>
</dbReference>
<keyword evidence="1" id="KW-1133">Transmembrane helix</keyword>
<organism evidence="2 3">
    <name type="scientific">Anaeromicropila herbilytica</name>
    <dbReference type="NCBI Taxonomy" id="2785025"/>
    <lineage>
        <taxon>Bacteria</taxon>
        <taxon>Bacillati</taxon>
        <taxon>Bacillota</taxon>
        <taxon>Clostridia</taxon>
        <taxon>Lachnospirales</taxon>
        <taxon>Lachnospiraceae</taxon>
        <taxon>Anaeromicropila</taxon>
    </lineage>
</organism>
<reference evidence="2 3" key="1">
    <citation type="submission" date="2020-11" db="EMBL/GenBank/DDBJ databases">
        <title>Draft genome sequencing of a Lachnospiraceae strain isolated from anoxic soil subjected to BSD treatment.</title>
        <authorList>
            <person name="Uek A."/>
            <person name="Tonouchi A."/>
        </authorList>
    </citation>
    <scope>NUCLEOTIDE SEQUENCE [LARGE SCALE GENOMIC DNA]</scope>
    <source>
        <strain evidence="2 3">TB5</strain>
    </source>
</reference>
<protein>
    <submittedName>
        <fullName evidence="2">Uncharacterized protein</fullName>
    </submittedName>
</protein>
<dbReference type="RefSeq" id="WP_271714797.1">
    <property type="nucleotide sequence ID" value="NZ_AP024169.1"/>
</dbReference>
<sequence>MDFITDIFTDGIKGFLSNLLNEALGVFDDFLGDIVDIALNAQGYMSGNFNLNFDDLFKIINSFALYLIVLKFLKKGFDTYILWNDGDADMDPFILCTGFFKAIIVAISFDTIYGFIVDIATDGINQMIGSINTLAVDKDALYAVITGFLAKGLIMIIIAIVYFILYIILWLQFIKRGLELFILKAGIPFACVGMIDSDGGVFKTYVKKIIQEVFTVLVQTFVLKLSLVFMINGNFMFGIAAILMSMKAPQFLSEFIMMSSGGQGVVQKASQTVHTASMIRSFVS</sequence>
<dbReference type="KEGG" id="ahb:bsdtb5_08210"/>
<gene>
    <name evidence="2" type="ORF">bsdtb5_08210</name>
</gene>
<name>A0A7R7IC61_9FIRM</name>
<evidence type="ECO:0000313" key="2">
    <source>
        <dbReference type="EMBL" id="BCN29526.1"/>
    </source>
</evidence>
<keyword evidence="3" id="KW-1185">Reference proteome</keyword>
<feature type="transmembrane region" description="Helical" evidence="1">
    <location>
        <begin position="56"/>
        <end position="73"/>
    </location>
</feature>
<dbReference type="InterPro" id="IPR046084">
    <property type="entry name" value="TrbL_4"/>
</dbReference>
<keyword evidence="1" id="KW-0812">Transmembrane</keyword>
<feature type="transmembrane region" description="Helical" evidence="1">
    <location>
        <begin position="221"/>
        <end position="243"/>
    </location>
</feature>
<keyword evidence="1" id="KW-0472">Membrane</keyword>
<evidence type="ECO:0000256" key="1">
    <source>
        <dbReference type="SAM" id="Phobius"/>
    </source>
</evidence>
<dbReference type="Pfam" id="PF19597">
    <property type="entry name" value="TrbL_4"/>
    <property type="match status" value="1"/>
</dbReference>
<feature type="transmembrane region" description="Helical" evidence="1">
    <location>
        <begin position="93"/>
        <end position="120"/>
    </location>
</feature>
<evidence type="ECO:0000313" key="3">
    <source>
        <dbReference type="Proteomes" id="UP000595897"/>
    </source>
</evidence>
<proteinExistence type="predicted"/>
<dbReference type="Proteomes" id="UP000595897">
    <property type="component" value="Chromosome"/>
</dbReference>
<feature type="transmembrane region" description="Helical" evidence="1">
    <location>
        <begin position="140"/>
        <end position="171"/>
    </location>
</feature>